<dbReference type="GO" id="GO:0003924">
    <property type="term" value="F:GTPase activity"/>
    <property type="evidence" value="ECO:0007669"/>
    <property type="project" value="InterPro"/>
</dbReference>
<accession>A0A6B2L941</accession>
<dbReference type="FunFam" id="3.40.50.300:FF:000563">
    <property type="entry name" value="Guanine nucleotide-binding protein alpha subunit"/>
    <property type="match status" value="1"/>
</dbReference>
<protein>
    <submittedName>
        <fullName evidence="9">Uncharacterized protein</fullName>
    </submittedName>
</protein>
<dbReference type="GO" id="GO:0005834">
    <property type="term" value="C:heterotrimeric G-protein complex"/>
    <property type="evidence" value="ECO:0007669"/>
    <property type="project" value="TreeGrafter"/>
</dbReference>
<feature type="binding site" evidence="8">
    <location>
        <position position="25"/>
    </location>
    <ligand>
        <name>Mg(2+)</name>
        <dbReference type="ChEBI" id="CHEBI:18420"/>
    </ligand>
</feature>
<feature type="binding site" evidence="7">
    <location>
        <begin position="21"/>
        <end position="26"/>
    </location>
    <ligand>
        <name>GTP</name>
        <dbReference type="ChEBI" id="CHEBI:37565"/>
    </ligand>
</feature>
<keyword evidence="4 8" id="KW-0460">Magnesium</keyword>
<keyword evidence="3 7" id="KW-0547">Nucleotide-binding</keyword>
<dbReference type="InterPro" id="IPR011025">
    <property type="entry name" value="GproteinA_insert"/>
</dbReference>
<dbReference type="PANTHER" id="PTHR10218">
    <property type="entry name" value="GTP-BINDING PROTEIN ALPHA SUBUNIT"/>
    <property type="match status" value="1"/>
</dbReference>
<evidence type="ECO:0000256" key="6">
    <source>
        <dbReference type="ARBA" id="ARBA00023224"/>
    </source>
</evidence>
<evidence type="ECO:0000256" key="1">
    <source>
        <dbReference type="ARBA" id="ARBA00011356"/>
    </source>
</evidence>
<reference evidence="9" key="1">
    <citation type="journal article" date="2020" name="J. Eukaryot. Microbiol.">
        <title>De novo Sequencing, Assembly and Annotation of the Transcriptome for the Free-Living Testate Amoeba Arcella intermedia.</title>
        <authorList>
            <person name="Ribeiro G.M."/>
            <person name="Porfirio-Sousa A.L."/>
            <person name="Maurer-Alcala X.X."/>
            <person name="Katz L.A."/>
            <person name="Lahr D.J.G."/>
        </authorList>
    </citation>
    <scope>NUCLEOTIDE SEQUENCE</scope>
</reference>
<dbReference type="GO" id="GO:0031683">
    <property type="term" value="F:G-protein beta/gamma-subunit complex binding"/>
    <property type="evidence" value="ECO:0007669"/>
    <property type="project" value="InterPro"/>
</dbReference>
<evidence type="ECO:0000256" key="3">
    <source>
        <dbReference type="ARBA" id="ARBA00022741"/>
    </source>
</evidence>
<keyword evidence="5 7" id="KW-0342">GTP-binding</keyword>
<dbReference type="GO" id="GO:0001664">
    <property type="term" value="F:G protein-coupled receptor binding"/>
    <property type="evidence" value="ECO:0007669"/>
    <property type="project" value="TreeGrafter"/>
</dbReference>
<feature type="binding site" evidence="7">
    <location>
        <begin position="175"/>
        <end position="179"/>
    </location>
    <ligand>
        <name>GTP</name>
        <dbReference type="ChEBI" id="CHEBI:37565"/>
    </ligand>
</feature>
<dbReference type="Gene3D" id="3.40.50.300">
    <property type="entry name" value="P-loop containing nucleotide triphosphate hydrolases"/>
    <property type="match status" value="1"/>
</dbReference>
<evidence type="ECO:0000256" key="5">
    <source>
        <dbReference type="ARBA" id="ARBA00023134"/>
    </source>
</evidence>
<proteinExistence type="predicted"/>
<keyword evidence="2 8" id="KW-0479">Metal-binding</keyword>
<dbReference type="AlphaFoldDB" id="A0A6B2L941"/>
<dbReference type="Gene3D" id="1.10.400.10">
    <property type="entry name" value="GI Alpha 1, domain 2-like"/>
    <property type="match status" value="1"/>
</dbReference>
<organism evidence="9">
    <name type="scientific">Arcella intermedia</name>
    <dbReference type="NCBI Taxonomy" id="1963864"/>
    <lineage>
        <taxon>Eukaryota</taxon>
        <taxon>Amoebozoa</taxon>
        <taxon>Tubulinea</taxon>
        <taxon>Elardia</taxon>
        <taxon>Arcellinida</taxon>
        <taxon>Sphaerothecina</taxon>
        <taxon>Arcellidae</taxon>
        <taxon>Arcella</taxon>
    </lineage>
</organism>
<dbReference type="InterPro" id="IPR001019">
    <property type="entry name" value="Gprotein_alpha_su"/>
</dbReference>
<dbReference type="SMART" id="SM00275">
    <property type="entry name" value="G_alpha"/>
    <property type="match status" value="1"/>
</dbReference>
<dbReference type="GO" id="GO:0005525">
    <property type="term" value="F:GTP binding"/>
    <property type="evidence" value="ECO:0007669"/>
    <property type="project" value="UniProtKB-KW"/>
</dbReference>
<feature type="binding site" evidence="7">
    <location>
        <position position="300"/>
    </location>
    <ligand>
        <name>GTP</name>
        <dbReference type="ChEBI" id="CHEBI:37565"/>
    </ligand>
</feature>
<dbReference type="GO" id="GO:0005737">
    <property type="term" value="C:cytoplasm"/>
    <property type="evidence" value="ECO:0007669"/>
    <property type="project" value="TreeGrafter"/>
</dbReference>
<comment type="subunit">
    <text evidence="1">G proteins are composed of 3 units; alpha, beta and gamma. The alpha chain contains the guanine nucleotide binding site.</text>
</comment>
<dbReference type="Pfam" id="PF00503">
    <property type="entry name" value="G-alpha"/>
    <property type="match status" value="1"/>
</dbReference>
<dbReference type="PRINTS" id="PR00318">
    <property type="entry name" value="GPROTEINA"/>
</dbReference>
<dbReference type="CDD" id="cd00066">
    <property type="entry name" value="G-alpha"/>
    <property type="match status" value="1"/>
</dbReference>
<feature type="binding site" evidence="7">
    <location>
        <begin position="244"/>
        <end position="247"/>
    </location>
    <ligand>
        <name>GTP</name>
        <dbReference type="ChEBI" id="CHEBI:37565"/>
    </ligand>
</feature>
<keyword evidence="6" id="KW-0807">Transducer</keyword>
<evidence type="ECO:0000256" key="4">
    <source>
        <dbReference type="ARBA" id="ARBA00022842"/>
    </source>
</evidence>
<dbReference type="InterPro" id="IPR027417">
    <property type="entry name" value="P-loop_NTPase"/>
</dbReference>
<evidence type="ECO:0000256" key="2">
    <source>
        <dbReference type="ARBA" id="ARBA00022723"/>
    </source>
</evidence>
<dbReference type="EMBL" id="GIBP01004527">
    <property type="protein sequence ID" value="NDV33496.1"/>
    <property type="molecule type" value="Transcribed_RNA"/>
</dbReference>
<dbReference type="PANTHER" id="PTHR10218:SF302">
    <property type="entry name" value="GUANINE NUCLEOTIDE-BINDING PROTEIN ALPHA-5 SUBUNIT"/>
    <property type="match status" value="1"/>
</dbReference>
<evidence type="ECO:0000256" key="8">
    <source>
        <dbReference type="PIRSR" id="PIRSR601019-2"/>
    </source>
</evidence>
<sequence length="330" mass="37888">MKKDKKNQQVLVKLLLLGAGESGKSTIAKQVKLIHLKGFTDAEIMNYKSTIYANVITSLQALIQAAEEWGINFSSEGKEAMYLIQNTTPDALTDADVVEAVKFLWTKEEAIRAVWKRANEIQVIESAQFYLDDIDRLIKPDYKPTTDDILRSRIKTTGIIETAFNINGHDFRLVDVGGQRSERRKWLHCFQDVTAIIFCVSMSEYDQMLHEDSTVRRTEESMKLFEEICNSKWFGEVDIILFLNKYDLFKEKIAKVDMKDAFPDYDGGLDLKNAREFLTNKYLSLNHTETKKIYHHITIATNTENITTVFEDVTRIIINQSFAQSGLGKM</sequence>
<dbReference type="SUPFAM" id="SSF47895">
    <property type="entry name" value="Transducin (alpha subunit), insertion domain"/>
    <property type="match status" value="1"/>
</dbReference>
<name>A0A6B2L941_9EUKA</name>
<evidence type="ECO:0000313" key="9">
    <source>
        <dbReference type="EMBL" id="NDV33496.1"/>
    </source>
</evidence>
<feature type="binding site" evidence="7">
    <location>
        <begin position="150"/>
        <end position="156"/>
    </location>
    <ligand>
        <name>GTP</name>
        <dbReference type="ChEBI" id="CHEBI:37565"/>
    </ligand>
</feature>
<evidence type="ECO:0000256" key="7">
    <source>
        <dbReference type="PIRSR" id="PIRSR601019-1"/>
    </source>
</evidence>
<dbReference type="SUPFAM" id="SSF52540">
    <property type="entry name" value="P-loop containing nucleoside triphosphate hydrolases"/>
    <property type="match status" value="1"/>
</dbReference>
<dbReference type="PROSITE" id="PS51882">
    <property type="entry name" value="G_ALPHA"/>
    <property type="match status" value="1"/>
</dbReference>
<dbReference type="GO" id="GO:0046872">
    <property type="term" value="F:metal ion binding"/>
    <property type="evidence" value="ECO:0007669"/>
    <property type="project" value="UniProtKB-KW"/>
</dbReference>
<feature type="binding site" evidence="8">
    <location>
        <position position="156"/>
    </location>
    <ligand>
        <name>Mg(2+)</name>
        <dbReference type="ChEBI" id="CHEBI:18420"/>
    </ligand>
</feature>
<dbReference type="GO" id="GO:0007188">
    <property type="term" value="P:adenylate cyclase-modulating G protein-coupled receptor signaling pathway"/>
    <property type="evidence" value="ECO:0007669"/>
    <property type="project" value="TreeGrafter"/>
</dbReference>